<name>A0A9Q0K2G2_9MAGN</name>
<gene>
    <name evidence="1" type="ORF">NE237_021279</name>
</gene>
<comment type="caution">
    <text evidence="1">The sequence shown here is derived from an EMBL/GenBank/DDBJ whole genome shotgun (WGS) entry which is preliminary data.</text>
</comment>
<proteinExistence type="predicted"/>
<organism evidence="1 2">
    <name type="scientific">Protea cynaroides</name>
    <dbReference type="NCBI Taxonomy" id="273540"/>
    <lineage>
        <taxon>Eukaryota</taxon>
        <taxon>Viridiplantae</taxon>
        <taxon>Streptophyta</taxon>
        <taxon>Embryophyta</taxon>
        <taxon>Tracheophyta</taxon>
        <taxon>Spermatophyta</taxon>
        <taxon>Magnoliopsida</taxon>
        <taxon>Proteales</taxon>
        <taxon>Proteaceae</taxon>
        <taxon>Protea</taxon>
    </lineage>
</organism>
<sequence length="216" mass="23444">MYGQVRGSEKDNDEALALPWKLPQRSISFATPSSRFDRELKGVSPSALLLEDACILFSQQNFTTEAQVSASSFVPTSNSIGKNQQSVHETTTARSAIPLHDSPHSTNPNLPHGISAQQITSSTNLYIKIDAYCVDVGKLSQGSFLSTSQPINFSPSQYITPTQPISNVNPLPAPNNIDDGITFQQQIALLDCILSNLDMGKAILHFKPQLSDITLS</sequence>
<accession>A0A9Q0K2G2</accession>
<evidence type="ECO:0000313" key="1">
    <source>
        <dbReference type="EMBL" id="KAJ4961369.1"/>
    </source>
</evidence>
<keyword evidence="2" id="KW-1185">Reference proteome</keyword>
<dbReference type="EMBL" id="JAMYWD010000009">
    <property type="protein sequence ID" value="KAJ4961369.1"/>
    <property type="molecule type" value="Genomic_DNA"/>
</dbReference>
<protein>
    <submittedName>
        <fullName evidence="1">Uncharacterized protein</fullName>
    </submittedName>
</protein>
<dbReference type="Proteomes" id="UP001141806">
    <property type="component" value="Unassembled WGS sequence"/>
</dbReference>
<reference evidence="1" key="1">
    <citation type="journal article" date="2023" name="Plant J.">
        <title>The genome of the king protea, Protea cynaroides.</title>
        <authorList>
            <person name="Chang J."/>
            <person name="Duong T.A."/>
            <person name="Schoeman C."/>
            <person name="Ma X."/>
            <person name="Roodt D."/>
            <person name="Barker N."/>
            <person name="Li Z."/>
            <person name="Van de Peer Y."/>
            <person name="Mizrachi E."/>
        </authorList>
    </citation>
    <scope>NUCLEOTIDE SEQUENCE</scope>
    <source>
        <tissue evidence="1">Young leaves</tissue>
    </source>
</reference>
<dbReference type="AlphaFoldDB" id="A0A9Q0K2G2"/>
<evidence type="ECO:0000313" key="2">
    <source>
        <dbReference type="Proteomes" id="UP001141806"/>
    </source>
</evidence>